<dbReference type="Gene3D" id="2.130.10.10">
    <property type="entry name" value="YVTN repeat-like/Quinoprotein amine dehydrogenase"/>
    <property type="match status" value="1"/>
</dbReference>
<dbReference type="GO" id="GO:0032040">
    <property type="term" value="C:small-subunit processome"/>
    <property type="evidence" value="ECO:0007669"/>
    <property type="project" value="TreeGrafter"/>
</dbReference>
<keyword evidence="9" id="KW-1185">Reference proteome</keyword>
<name>A0A3N4LAJ5_9PEZI</name>
<evidence type="ECO:0000256" key="6">
    <source>
        <dbReference type="ARBA" id="ARBA00025767"/>
    </source>
</evidence>
<feature type="region of interest" description="Disordered" evidence="7">
    <location>
        <begin position="64"/>
        <end position="98"/>
    </location>
</feature>
<evidence type="ECO:0000256" key="7">
    <source>
        <dbReference type="SAM" id="MobiDB-lite"/>
    </source>
</evidence>
<keyword evidence="3" id="KW-0853">WD repeat</keyword>
<evidence type="ECO:0000313" key="8">
    <source>
        <dbReference type="EMBL" id="RPB19666.1"/>
    </source>
</evidence>
<dbReference type="InterPro" id="IPR045161">
    <property type="entry name" value="Utp18"/>
</dbReference>
<organism evidence="8 9">
    <name type="scientific">Terfezia boudieri ATCC MYA-4762</name>
    <dbReference type="NCBI Taxonomy" id="1051890"/>
    <lineage>
        <taxon>Eukaryota</taxon>
        <taxon>Fungi</taxon>
        <taxon>Dikarya</taxon>
        <taxon>Ascomycota</taxon>
        <taxon>Pezizomycotina</taxon>
        <taxon>Pezizomycetes</taxon>
        <taxon>Pezizales</taxon>
        <taxon>Pezizaceae</taxon>
        <taxon>Terfezia</taxon>
    </lineage>
</organism>
<keyword evidence="5" id="KW-0539">Nucleus</keyword>
<gene>
    <name evidence="8" type="ORF">L211DRAFT_852969</name>
</gene>
<keyword evidence="4" id="KW-0677">Repeat</keyword>
<dbReference type="OrthoDB" id="1935146at2759"/>
<evidence type="ECO:0000256" key="3">
    <source>
        <dbReference type="ARBA" id="ARBA00022574"/>
    </source>
</evidence>
<feature type="region of interest" description="Disordered" evidence="7">
    <location>
        <begin position="1"/>
        <end position="48"/>
    </location>
</feature>
<dbReference type="EMBL" id="ML121585">
    <property type="protein sequence ID" value="RPB19666.1"/>
    <property type="molecule type" value="Genomic_DNA"/>
</dbReference>
<evidence type="ECO:0000256" key="5">
    <source>
        <dbReference type="ARBA" id="ARBA00023242"/>
    </source>
</evidence>
<dbReference type="SMART" id="SM00320">
    <property type="entry name" value="WD40"/>
    <property type="match status" value="6"/>
</dbReference>
<dbReference type="InterPro" id="IPR001680">
    <property type="entry name" value="WD40_rpt"/>
</dbReference>
<dbReference type="FunCoup" id="A0A3N4LAJ5">
    <property type="interactions" value="1058"/>
</dbReference>
<evidence type="ECO:0000256" key="4">
    <source>
        <dbReference type="ARBA" id="ARBA00022737"/>
    </source>
</evidence>
<proteinExistence type="inferred from homology"/>
<dbReference type="InterPro" id="IPR036322">
    <property type="entry name" value="WD40_repeat_dom_sf"/>
</dbReference>
<dbReference type="InParanoid" id="A0A3N4LAJ5"/>
<keyword evidence="2" id="KW-0698">rRNA processing</keyword>
<accession>A0A3N4LAJ5</accession>
<dbReference type="PANTHER" id="PTHR18359">
    <property type="entry name" value="WD-REPEAT PROTEIN-RELATED"/>
    <property type="match status" value="1"/>
</dbReference>
<dbReference type="AlphaFoldDB" id="A0A3N4LAJ5"/>
<protein>
    <submittedName>
        <fullName evidence="8">WD40 repeat-like protein</fullName>
    </submittedName>
</protein>
<dbReference type="Pfam" id="PF00400">
    <property type="entry name" value="WD40"/>
    <property type="match status" value="1"/>
</dbReference>
<dbReference type="GO" id="GO:0034388">
    <property type="term" value="C:Pwp2p-containing subcomplex of 90S preribosome"/>
    <property type="evidence" value="ECO:0007669"/>
    <property type="project" value="TreeGrafter"/>
</dbReference>
<reference evidence="8 9" key="1">
    <citation type="journal article" date="2018" name="Nat. Ecol. Evol.">
        <title>Pezizomycetes genomes reveal the molecular basis of ectomycorrhizal truffle lifestyle.</title>
        <authorList>
            <person name="Murat C."/>
            <person name="Payen T."/>
            <person name="Noel B."/>
            <person name="Kuo A."/>
            <person name="Morin E."/>
            <person name="Chen J."/>
            <person name="Kohler A."/>
            <person name="Krizsan K."/>
            <person name="Balestrini R."/>
            <person name="Da Silva C."/>
            <person name="Montanini B."/>
            <person name="Hainaut M."/>
            <person name="Levati E."/>
            <person name="Barry K.W."/>
            <person name="Belfiori B."/>
            <person name="Cichocki N."/>
            <person name="Clum A."/>
            <person name="Dockter R.B."/>
            <person name="Fauchery L."/>
            <person name="Guy J."/>
            <person name="Iotti M."/>
            <person name="Le Tacon F."/>
            <person name="Lindquist E.A."/>
            <person name="Lipzen A."/>
            <person name="Malagnac F."/>
            <person name="Mello A."/>
            <person name="Molinier V."/>
            <person name="Miyauchi S."/>
            <person name="Poulain J."/>
            <person name="Riccioni C."/>
            <person name="Rubini A."/>
            <person name="Sitrit Y."/>
            <person name="Splivallo R."/>
            <person name="Traeger S."/>
            <person name="Wang M."/>
            <person name="Zifcakova L."/>
            <person name="Wipf D."/>
            <person name="Zambonelli A."/>
            <person name="Paolocci F."/>
            <person name="Nowrousian M."/>
            <person name="Ottonello S."/>
            <person name="Baldrian P."/>
            <person name="Spatafora J.W."/>
            <person name="Henrissat B."/>
            <person name="Nagy L.G."/>
            <person name="Aury J.M."/>
            <person name="Wincker P."/>
            <person name="Grigoriev I.V."/>
            <person name="Bonfante P."/>
            <person name="Martin F.M."/>
        </authorList>
    </citation>
    <scope>NUCLEOTIDE SEQUENCE [LARGE SCALE GENOMIC DNA]</scope>
    <source>
        <strain evidence="8 9">ATCC MYA-4762</strain>
    </source>
</reference>
<dbReference type="SUPFAM" id="SSF50978">
    <property type="entry name" value="WD40 repeat-like"/>
    <property type="match status" value="1"/>
</dbReference>
<dbReference type="InterPro" id="IPR015943">
    <property type="entry name" value="WD40/YVTN_repeat-like_dom_sf"/>
</dbReference>
<comment type="subcellular location">
    <subcellularLocation>
        <location evidence="1">Nucleus</location>
        <location evidence="1">Nucleolus</location>
    </subcellularLocation>
</comment>
<comment type="similarity">
    <text evidence="6">Belongs to the WD repeat UTP18 family.</text>
</comment>
<feature type="region of interest" description="Disordered" evidence="7">
    <location>
        <begin position="204"/>
        <end position="245"/>
    </location>
</feature>
<dbReference type="PANTHER" id="PTHR18359:SF0">
    <property type="entry name" value="U3 SMALL NUCLEOLAR RNA-ASSOCIATED PROTEIN 18 HOMOLOG"/>
    <property type="match status" value="1"/>
</dbReference>
<evidence type="ECO:0000313" key="9">
    <source>
        <dbReference type="Proteomes" id="UP000267821"/>
    </source>
</evidence>
<evidence type="ECO:0000256" key="2">
    <source>
        <dbReference type="ARBA" id="ARBA00022552"/>
    </source>
</evidence>
<dbReference type="Proteomes" id="UP000267821">
    <property type="component" value="Unassembled WGS sequence"/>
</dbReference>
<evidence type="ECO:0000256" key="1">
    <source>
        <dbReference type="ARBA" id="ARBA00004604"/>
    </source>
</evidence>
<dbReference type="STRING" id="1051890.A0A3N4LAJ5"/>
<sequence>MGKGKSTKKGPSQALSNAAKALSLTTDAAKKTSPPSPPPPKGKEELELEKLVFGDLTGFQEALRVGLDEDEEERERKYIGVESSEGEDDEGGIKGNEDLNAVHDDELFFFDTGVSGAGERDVEGDLDLLSGEVVKAVGVREEEEEVPKPAWEDSDDERVVVSLMSQSKLKKYRETFTDDVVSGTDYIRRLRTQFERVYPVPAWAQTQSQQQESKHRRVGSDASGSEIGEDEDGEDTTTPSAAPLSDLLQSTSGYITRSTTATKLKPGHLNIIRLLDANLKSPAQSAATSLSFHPMYPILLTSGFDHTLRLYHIDAKTNPAVSSIYIPSVPITTAAFHSDGRRVFFSGRRPYYHIWDLETGTCERIARVFAHGKRVRSIEYFKLSPCGSYLAVLGAGGQVHILSASTAQWVATAHVDGQVVDFVWYNIGPTTGLTIANKAGELFEYDITARAISARWLDEGGVHTSKIALSGGANGDRFIAVGSNSGVVNIYDRTPIMKGTVEVGKQLKPIKALGHLVTRIGSLEFSPDGQVLAMASRAKKDALRLVHIPTCTVFSNWPTSATPLGKVETVAWARGGMLSVGNEAGKVRLWDIRP</sequence>
<dbReference type="GO" id="GO:0006364">
    <property type="term" value="P:rRNA processing"/>
    <property type="evidence" value="ECO:0007669"/>
    <property type="project" value="UniProtKB-KW"/>
</dbReference>